<feature type="transmembrane region" description="Helical" evidence="1">
    <location>
        <begin position="255"/>
        <end position="274"/>
    </location>
</feature>
<comment type="caution">
    <text evidence="2">The sequence shown here is derived from an EMBL/GenBank/DDBJ whole genome shotgun (WGS) entry which is preliminary data.</text>
</comment>
<keyword evidence="1" id="KW-0472">Membrane</keyword>
<name>A0A6B3SQM7_9BURK</name>
<feature type="transmembrane region" description="Helical" evidence="1">
    <location>
        <begin position="320"/>
        <end position="344"/>
    </location>
</feature>
<sequence>MSLGRQLEADTLNGNDSVRGIEGKAYAVLARAVDIRPGETRQLLAGCCGFMCVLCAYYLLRPLRDALGIAGGAGQLPWLFTATFVVMLAITPVFGAIAGRWPPARFVPLAYRFFSLNILAFSALFLLDVAPLLVARVFFVWLSVFNLFVVSVFWSVMADHFSIEQGKRLFGFIAAGGTAGALLGPALAAIASATFGIAALTIASALLLEIAVQGFRVLRRDDGRQDELIGVARHGNVRLDGSLLSGLSALLRDRYLAGIALYLLLHSFVSTVLYVEQGKIVAGAFPDTAGRTQFFAGIDLLVSVLALVTQTLLTGRLMRWLGVAAVLALLPLLGMAACAALAALPSTGMLALAQGVRRATDYALSRPARETLFTVLGRDAKYKAKNVIDTLVYRGGDAASGWLIATAAAAGIGFSAMTALMAPLTLAWVGLARWLARQQSARADGTATDNFPIGGKTDEPGKR</sequence>
<dbReference type="Gene3D" id="1.20.1250.20">
    <property type="entry name" value="MFS general substrate transporter like domains"/>
    <property type="match status" value="1"/>
</dbReference>
<dbReference type="PANTHER" id="PTHR43596:SF1">
    <property type="entry name" value="ADP,ATP CARRIER PROTEIN"/>
    <property type="match status" value="1"/>
</dbReference>
<feature type="transmembrane region" description="Helical" evidence="1">
    <location>
        <begin position="133"/>
        <end position="157"/>
    </location>
</feature>
<gene>
    <name evidence="2" type="ORF">G3574_02610</name>
</gene>
<feature type="transmembrane region" description="Helical" evidence="1">
    <location>
        <begin position="294"/>
        <end position="313"/>
    </location>
</feature>
<dbReference type="SUPFAM" id="SSF103473">
    <property type="entry name" value="MFS general substrate transporter"/>
    <property type="match status" value="1"/>
</dbReference>
<evidence type="ECO:0000256" key="1">
    <source>
        <dbReference type="SAM" id="Phobius"/>
    </source>
</evidence>
<feature type="transmembrane region" description="Helical" evidence="1">
    <location>
        <begin position="43"/>
        <end position="60"/>
    </location>
</feature>
<proteinExistence type="predicted"/>
<dbReference type="InterPro" id="IPR036259">
    <property type="entry name" value="MFS_trans_sf"/>
</dbReference>
<keyword evidence="1" id="KW-0812">Transmembrane</keyword>
<accession>A0A6B3SQM7</accession>
<protein>
    <submittedName>
        <fullName evidence="2">MFS transporter</fullName>
    </submittedName>
</protein>
<dbReference type="AlphaFoldDB" id="A0A6B3SQM7"/>
<dbReference type="PANTHER" id="PTHR43596">
    <property type="entry name" value="ADP,ATP CARRIER PROTEIN"/>
    <property type="match status" value="1"/>
</dbReference>
<feature type="transmembrane region" description="Helical" evidence="1">
    <location>
        <begin position="197"/>
        <end position="218"/>
    </location>
</feature>
<feature type="transmembrane region" description="Helical" evidence="1">
    <location>
        <begin position="169"/>
        <end position="191"/>
    </location>
</feature>
<organism evidence="2 3">
    <name type="scientific">Noviherbaspirillum galbum</name>
    <dbReference type="NCBI Taxonomy" id="2709383"/>
    <lineage>
        <taxon>Bacteria</taxon>
        <taxon>Pseudomonadati</taxon>
        <taxon>Pseudomonadota</taxon>
        <taxon>Betaproteobacteria</taxon>
        <taxon>Burkholderiales</taxon>
        <taxon>Oxalobacteraceae</taxon>
        <taxon>Noviherbaspirillum</taxon>
    </lineage>
</organism>
<feature type="transmembrane region" description="Helical" evidence="1">
    <location>
        <begin position="109"/>
        <end position="127"/>
    </location>
</feature>
<dbReference type="Proteomes" id="UP000482155">
    <property type="component" value="Unassembled WGS sequence"/>
</dbReference>
<reference evidence="2 3" key="1">
    <citation type="submission" date="2020-02" db="EMBL/GenBank/DDBJ databases">
        <authorList>
            <person name="Kim M.K."/>
        </authorList>
    </citation>
    <scope>NUCLEOTIDE SEQUENCE [LARGE SCALE GENOMIC DNA]</scope>
    <source>
        <strain evidence="2 3">17J57-3</strain>
    </source>
</reference>
<feature type="transmembrane region" description="Helical" evidence="1">
    <location>
        <begin position="402"/>
        <end position="429"/>
    </location>
</feature>
<feature type="transmembrane region" description="Helical" evidence="1">
    <location>
        <begin position="76"/>
        <end position="97"/>
    </location>
</feature>
<evidence type="ECO:0000313" key="3">
    <source>
        <dbReference type="Proteomes" id="UP000482155"/>
    </source>
</evidence>
<dbReference type="EMBL" id="JAAIVB010000010">
    <property type="protein sequence ID" value="NEX59959.1"/>
    <property type="molecule type" value="Genomic_DNA"/>
</dbReference>
<keyword evidence="3" id="KW-1185">Reference proteome</keyword>
<keyword evidence="1" id="KW-1133">Transmembrane helix</keyword>
<evidence type="ECO:0000313" key="2">
    <source>
        <dbReference type="EMBL" id="NEX59959.1"/>
    </source>
</evidence>